<evidence type="ECO:0000313" key="3">
    <source>
        <dbReference type="Proteomes" id="UP000222359"/>
    </source>
</evidence>
<evidence type="ECO:0000313" key="2">
    <source>
        <dbReference type="EMBL" id="AOZ65500.1"/>
    </source>
</evidence>
<accession>A0A1I9SF70</accession>
<name>A0A1I9SF70_9CAUD</name>
<dbReference type="Pfam" id="PF11645">
    <property type="entry name" value="PDDEXK_5"/>
    <property type="match status" value="1"/>
</dbReference>
<dbReference type="EMBL" id="KX712070">
    <property type="protein sequence ID" value="AOZ65500.1"/>
    <property type="molecule type" value="Genomic_DNA"/>
</dbReference>
<sequence>MNEQHQTGAASEMLVAYKFIKAGYQVYYPMMTQSKEDLVVCRDGVFTKVQVKTATKSRSGNSTAYQVRLGGCGRASYKDGDFDILAVVLGEEVLIYTWESVKGKTSMCVGNRNKGDSSWALTNSFA</sequence>
<dbReference type="InterPro" id="IPR021671">
    <property type="entry name" value="PD(D/E)XK_Endonuc"/>
</dbReference>
<organism evidence="2 3">
    <name type="scientific">Klebsiella phage vB_KpnP_KpV767</name>
    <dbReference type="NCBI Taxonomy" id="1897430"/>
    <lineage>
        <taxon>Viruses</taxon>
        <taxon>Duplodnaviria</taxon>
        <taxon>Heunggongvirae</taxon>
        <taxon>Uroviricota</taxon>
        <taxon>Caudoviricetes</taxon>
        <taxon>Autographivirales</taxon>
        <taxon>Autotranscriptaviridae</taxon>
        <taxon>Studiervirinae</taxon>
        <taxon>Przondovirus</taxon>
        <taxon>Przondovirus KpV767</taxon>
    </lineage>
</organism>
<dbReference type="Gene3D" id="3.40.1350.10">
    <property type="match status" value="1"/>
</dbReference>
<dbReference type="InterPro" id="IPR011856">
    <property type="entry name" value="tRNA_endonuc-like_dom_sf"/>
</dbReference>
<gene>
    <name evidence="2" type="ORF">kpv767_27</name>
</gene>
<dbReference type="Proteomes" id="UP000222359">
    <property type="component" value="Segment"/>
</dbReference>
<feature type="domain" description="PD(D/E)XK endonuclease" evidence="1">
    <location>
        <begin position="3"/>
        <end position="97"/>
    </location>
</feature>
<proteinExistence type="predicted"/>
<protein>
    <recommendedName>
        <fullName evidence="1">PD(D/E)XK endonuclease domain-containing protein</fullName>
    </recommendedName>
</protein>
<dbReference type="GO" id="GO:0003676">
    <property type="term" value="F:nucleic acid binding"/>
    <property type="evidence" value="ECO:0007669"/>
    <property type="project" value="InterPro"/>
</dbReference>
<evidence type="ECO:0000259" key="1">
    <source>
        <dbReference type="Pfam" id="PF11645"/>
    </source>
</evidence>
<reference evidence="2 3" key="1">
    <citation type="submission" date="2016-08" db="EMBL/GenBank/DDBJ databases">
        <title>Complete genome sequence of bacteriophage vB_KpnP_KpV767 lytic for Klebsiella pneumoniae.</title>
        <authorList>
            <person name="Komisarova E.V."/>
            <person name="Kislichkina A.A."/>
            <person name="Krasilnikova V.M."/>
            <person name="Myakinina V.P."/>
            <person name="Volozhantsev N.V."/>
        </authorList>
    </citation>
    <scope>NUCLEOTIDE SEQUENCE [LARGE SCALE GENOMIC DNA]</scope>
</reference>
<keyword evidence="3" id="KW-1185">Reference proteome</keyword>